<protein>
    <recommendedName>
        <fullName evidence="6">Importin subunit beta-1/Transportin-1-like TPR repeats domain-containing protein</fullName>
    </recommendedName>
</protein>
<dbReference type="Proteomes" id="UP000001542">
    <property type="component" value="Unassembled WGS sequence"/>
</dbReference>
<evidence type="ECO:0000256" key="3">
    <source>
        <dbReference type="ARBA" id="ARBA00022490"/>
    </source>
</evidence>
<feature type="domain" description="Importin subunit beta-1/Transportin-1-like TPR repeats" evidence="6">
    <location>
        <begin position="466"/>
        <end position="840"/>
    </location>
</feature>
<comment type="subcellular location">
    <subcellularLocation>
        <location evidence="1">Cytoplasm</location>
    </subcellularLocation>
</comment>
<reference evidence="7" key="2">
    <citation type="journal article" date="2007" name="Science">
        <title>Draft genome sequence of the sexually transmitted pathogen Trichomonas vaginalis.</title>
        <authorList>
            <person name="Carlton J.M."/>
            <person name="Hirt R.P."/>
            <person name="Silva J.C."/>
            <person name="Delcher A.L."/>
            <person name="Schatz M."/>
            <person name="Zhao Q."/>
            <person name="Wortman J.R."/>
            <person name="Bidwell S.L."/>
            <person name="Alsmark U.C.M."/>
            <person name="Besteiro S."/>
            <person name="Sicheritz-Ponten T."/>
            <person name="Noel C.J."/>
            <person name="Dacks J.B."/>
            <person name="Foster P.G."/>
            <person name="Simillion C."/>
            <person name="Van de Peer Y."/>
            <person name="Miranda-Saavedra D."/>
            <person name="Barton G.J."/>
            <person name="Westrop G.D."/>
            <person name="Mueller S."/>
            <person name="Dessi D."/>
            <person name="Fiori P.L."/>
            <person name="Ren Q."/>
            <person name="Paulsen I."/>
            <person name="Zhang H."/>
            <person name="Bastida-Corcuera F.D."/>
            <person name="Simoes-Barbosa A."/>
            <person name="Brown M.T."/>
            <person name="Hayes R.D."/>
            <person name="Mukherjee M."/>
            <person name="Okumura C.Y."/>
            <person name="Schneider R."/>
            <person name="Smith A.J."/>
            <person name="Vanacova S."/>
            <person name="Villalvazo M."/>
            <person name="Haas B.J."/>
            <person name="Pertea M."/>
            <person name="Feldblyum T.V."/>
            <person name="Utterback T.R."/>
            <person name="Shu C.L."/>
            <person name="Osoegawa K."/>
            <person name="de Jong P.J."/>
            <person name="Hrdy I."/>
            <person name="Horvathova L."/>
            <person name="Zubacova Z."/>
            <person name="Dolezal P."/>
            <person name="Malik S.B."/>
            <person name="Logsdon J.M. Jr."/>
            <person name="Henze K."/>
            <person name="Gupta A."/>
            <person name="Wang C.C."/>
            <person name="Dunne R.L."/>
            <person name="Upcroft J.A."/>
            <person name="Upcroft P."/>
            <person name="White O."/>
            <person name="Salzberg S.L."/>
            <person name="Tang P."/>
            <person name="Chiu C.-H."/>
            <person name="Lee Y.-S."/>
            <person name="Embley T.M."/>
            <person name="Coombs G.H."/>
            <person name="Mottram J.C."/>
            <person name="Tachezy J."/>
            <person name="Fraser-Liggett C.M."/>
            <person name="Johnson P.J."/>
        </authorList>
    </citation>
    <scope>NUCLEOTIDE SEQUENCE [LARGE SCALE GENOMIC DNA]</scope>
    <source>
        <strain evidence="7">G3</strain>
    </source>
</reference>
<dbReference type="VEuPathDB" id="TrichDB:TVAGG3_0689970"/>
<evidence type="ECO:0000256" key="5">
    <source>
        <dbReference type="ARBA" id="ARBA00022927"/>
    </source>
</evidence>
<dbReference type="GO" id="GO:0005737">
    <property type="term" value="C:cytoplasm"/>
    <property type="evidence" value="ECO:0000318"/>
    <property type="project" value="GO_Central"/>
</dbReference>
<keyword evidence="8" id="KW-1185">Reference proteome</keyword>
<dbReference type="InterPro" id="IPR016024">
    <property type="entry name" value="ARM-type_fold"/>
</dbReference>
<dbReference type="GO" id="GO:0008139">
    <property type="term" value="F:nuclear localization sequence binding"/>
    <property type="evidence" value="ECO:0000318"/>
    <property type="project" value="GO_Central"/>
</dbReference>
<keyword evidence="4" id="KW-0677">Repeat</keyword>
<organism evidence="7 8">
    <name type="scientific">Trichomonas vaginalis (strain ATCC PRA-98 / G3)</name>
    <dbReference type="NCBI Taxonomy" id="412133"/>
    <lineage>
        <taxon>Eukaryota</taxon>
        <taxon>Metamonada</taxon>
        <taxon>Parabasalia</taxon>
        <taxon>Trichomonadida</taxon>
        <taxon>Trichomonadidae</taxon>
        <taxon>Trichomonas</taxon>
    </lineage>
</organism>
<dbReference type="GO" id="GO:0005634">
    <property type="term" value="C:nucleus"/>
    <property type="evidence" value="ECO:0000318"/>
    <property type="project" value="GO_Central"/>
</dbReference>
<gene>
    <name evidence="7" type="ORF">TVAG_244490</name>
</gene>
<proteinExistence type="predicted"/>
<dbReference type="Gene3D" id="1.25.10.10">
    <property type="entry name" value="Leucine-rich Repeat Variant"/>
    <property type="match status" value="1"/>
</dbReference>
<dbReference type="AlphaFoldDB" id="A2ES36"/>
<dbReference type="GO" id="GO:0061608">
    <property type="term" value="F:nuclear import signal receptor activity"/>
    <property type="evidence" value="ECO:0000318"/>
    <property type="project" value="GO_Central"/>
</dbReference>
<dbReference type="SUPFAM" id="SSF48371">
    <property type="entry name" value="ARM repeat"/>
    <property type="match status" value="1"/>
</dbReference>
<dbReference type="InParanoid" id="A2ES36"/>
<keyword evidence="3" id="KW-0963">Cytoplasm</keyword>
<dbReference type="VEuPathDB" id="TrichDB:TVAG_244490"/>
<dbReference type="InterPro" id="IPR040122">
    <property type="entry name" value="Importin_beta"/>
</dbReference>
<evidence type="ECO:0000313" key="8">
    <source>
        <dbReference type="Proteomes" id="UP000001542"/>
    </source>
</evidence>
<dbReference type="Pfam" id="PF25574">
    <property type="entry name" value="TPR_IMB1"/>
    <property type="match status" value="1"/>
</dbReference>
<dbReference type="STRING" id="5722.A2ES36"/>
<keyword evidence="5" id="KW-0653">Protein transport</keyword>
<dbReference type="OrthoDB" id="10263328at2759"/>
<evidence type="ECO:0000256" key="1">
    <source>
        <dbReference type="ARBA" id="ARBA00004496"/>
    </source>
</evidence>
<dbReference type="FunCoup" id="A2ES36">
    <property type="interactions" value="1191"/>
</dbReference>
<evidence type="ECO:0000256" key="2">
    <source>
        <dbReference type="ARBA" id="ARBA00022448"/>
    </source>
</evidence>
<dbReference type="eggNOG" id="KOG1241">
    <property type="taxonomic scope" value="Eukaryota"/>
</dbReference>
<dbReference type="InterPro" id="IPR011989">
    <property type="entry name" value="ARM-like"/>
</dbReference>
<sequence>MELSSELITEATTVLENLREFNSEIRNPAEKWILELRESNPELYMFLLMKIISDSNITGASKPYAAVLLYAFFRKRTSDQQREFNTYWSQIDINIRNEFFLGTMSCINNGNEELLIQSANLLGAFFAIEYPLETFDEQIHQLLEQTDLSYPPHERAAAFQVFLCFTRCCTDYSPNCGKDQIFHQFSPILFQRILAQMNDPSDENLQYLAASIFSQNLSFFYRVMSFPDVFNSMISTIFDFIRLENPKLYREGFSILMKAIDYFYPLLEDYKNDIIELIGLNLDSGNEERIDQACLVLQLIGEVEFDVLIDDKSRIKLRHRDFDHFLGFSICVFDNLLTALVHLTLSIDENASLEFSTEISAFLSLADLACTVGEAQRDTIVEFVDSNINSPEWNIRFASVLMISVALRIPCFKSIPQNILSTLGIYITMLDDPIPIVKEAAMWCLGRCIQKFSELAMNSERFTLVVQKLSEIVSAYSKLSGRACWLLKQCIMSIADTADVSVLTDNFGVLSQFLCDVADTQSTESSDHAYAVSDHAFAALTQLIACTPTPSPDECMIVLDRVVSQLQINMPSVHLKDTPVHTVSKMIWICSVVENILFVHKELVSTIEDKMMEMLLQIVQANDIDLVRESLPAMGAIACSIGPSFMKYLDQLLPILYPLLSGQVNPKSIRPAALLLGDLYIAGVTLPPEVITEFIGLLIQRLKAEDATPTTKYSIITVIGNISGLVGELAFNWLDELLQTIANELKSVKEQHDEESGDMMLLCKLHISVLSTYKQLLPILSTDRNGIKKVKSFFTIFEIVSRWTKRDNEVLSAAVDLIAEIAVTIGRPLHVILNSSVVVKLLEFAISEGDTEQLQQKASEVLQHITKC</sequence>
<reference evidence="7" key="1">
    <citation type="submission" date="2006-10" db="EMBL/GenBank/DDBJ databases">
        <authorList>
            <person name="Amadeo P."/>
            <person name="Zhao Q."/>
            <person name="Wortman J."/>
            <person name="Fraser-Liggett C."/>
            <person name="Carlton J."/>
        </authorList>
    </citation>
    <scope>NUCLEOTIDE SEQUENCE</scope>
    <source>
        <strain evidence="7">G3</strain>
    </source>
</reference>
<evidence type="ECO:0000259" key="6">
    <source>
        <dbReference type="Pfam" id="PF25574"/>
    </source>
</evidence>
<dbReference type="FunFam" id="1.25.10.10:FF:001308">
    <property type="entry name" value="Uncharacterized protein"/>
    <property type="match status" value="1"/>
</dbReference>
<keyword evidence="2" id="KW-0813">Transport</keyword>
<dbReference type="InterPro" id="IPR058584">
    <property type="entry name" value="IMB1_TNPO1-like_TPR"/>
</dbReference>
<dbReference type="PANTHER" id="PTHR10527">
    <property type="entry name" value="IMPORTIN BETA"/>
    <property type="match status" value="1"/>
</dbReference>
<dbReference type="SMR" id="A2ES36"/>
<dbReference type="EMBL" id="DS113472">
    <property type="protein sequence ID" value="EAY04548.1"/>
    <property type="molecule type" value="Genomic_DNA"/>
</dbReference>
<name>A2ES36_TRIV3</name>
<dbReference type="GO" id="GO:0006606">
    <property type="term" value="P:protein import into nucleus"/>
    <property type="evidence" value="ECO:0000318"/>
    <property type="project" value="GO_Central"/>
</dbReference>
<dbReference type="RefSeq" id="XP_001316771.1">
    <property type="nucleotide sequence ID" value="XM_001316736.1"/>
</dbReference>
<evidence type="ECO:0000313" key="7">
    <source>
        <dbReference type="EMBL" id="EAY04548.1"/>
    </source>
</evidence>
<accession>A2ES36</accession>
<dbReference type="KEGG" id="tva:4762411"/>
<dbReference type="OMA" id="CASAFSN"/>
<evidence type="ECO:0000256" key="4">
    <source>
        <dbReference type="ARBA" id="ARBA00022737"/>
    </source>
</evidence>